<proteinExistence type="predicted"/>
<reference evidence="1" key="2">
    <citation type="submission" date="2023-05" db="EMBL/GenBank/DDBJ databases">
        <authorList>
            <consortium name="Lawrence Berkeley National Laboratory"/>
            <person name="Steindorff A."/>
            <person name="Hensen N."/>
            <person name="Bonometti L."/>
            <person name="Westerberg I."/>
            <person name="Brannstrom I.O."/>
            <person name="Guillou S."/>
            <person name="Cros-Aarteil S."/>
            <person name="Calhoun S."/>
            <person name="Haridas S."/>
            <person name="Kuo A."/>
            <person name="Mondo S."/>
            <person name="Pangilinan J."/>
            <person name="Riley R."/>
            <person name="Labutti K."/>
            <person name="Andreopoulos B."/>
            <person name="Lipzen A."/>
            <person name="Chen C."/>
            <person name="Yanf M."/>
            <person name="Daum C."/>
            <person name="Ng V."/>
            <person name="Clum A."/>
            <person name="Ohm R."/>
            <person name="Martin F."/>
            <person name="Silar P."/>
            <person name="Natvig D."/>
            <person name="Lalanne C."/>
            <person name="Gautier V."/>
            <person name="Ament-Velasquez S.L."/>
            <person name="Kruys A."/>
            <person name="Hutchinson M.I."/>
            <person name="Powell A.J."/>
            <person name="Barry K."/>
            <person name="Miller A.N."/>
            <person name="Grigoriev I.V."/>
            <person name="Debuchy R."/>
            <person name="Gladieux P."/>
            <person name="Thoren M.H."/>
            <person name="Johannesson H."/>
        </authorList>
    </citation>
    <scope>NUCLEOTIDE SEQUENCE</scope>
    <source>
        <strain evidence="1">CBS 990.96</strain>
    </source>
</reference>
<keyword evidence="2" id="KW-1185">Reference proteome</keyword>
<sequence length="195" mass="22048">MTSSSSSSSSSISQALDILPFLLPSNPKKYTRYLPPRNLFFSSFPPNGQFIRLPTPSNNLLCGLYAIILSFQHRYPSLIPIPTLKQLHSIILQQAKEHEKLIGLTYEKSNLTGDQLSACFSEWVRIYIPGKRGQLGWVSEVEQGKGEIPVMMDTKEVKVEEEGNEKEDIIRVWVWNDGGWVNGGMGHWEGIKRVD</sequence>
<dbReference type="EMBL" id="MU865352">
    <property type="protein sequence ID" value="KAK4226186.1"/>
    <property type="molecule type" value="Genomic_DNA"/>
</dbReference>
<protein>
    <submittedName>
        <fullName evidence="1">Uncharacterized protein</fullName>
    </submittedName>
</protein>
<evidence type="ECO:0000313" key="2">
    <source>
        <dbReference type="Proteomes" id="UP001301958"/>
    </source>
</evidence>
<comment type="caution">
    <text evidence="1">The sequence shown here is derived from an EMBL/GenBank/DDBJ whole genome shotgun (WGS) entry which is preliminary data.</text>
</comment>
<dbReference type="Proteomes" id="UP001301958">
    <property type="component" value="Unassembled WGS sequence"/>
</dbReference>
<evidence type="ECO:0000313" key="1">
    <source>
        <dbReference type="EMBL" id="KAK4226186.1"/>
    </source>
</evidence>
<gene>
    <name evidence="1" type="ORF">QBC38DRAFT_236460</name>
</gene>
<organism evidence="1 2">
    <name type="scientific">Podospora fimiseda</name>
    <dbReference type="NCBI Taxonomy" id="252190"/>
    <lineage>
        <taxon>Eukaryota</taxon>
        <taxon>Fungi</taxon>
        <taxon>Dikarya</taxon>
        <taxon>Ascomycota</taxon>
        <taxon>Pezizomycotina</taxon>
        <taxon>Sordariomycetes</taxon>
        <taxon>Sordariomycetidae</taxon>
        <taxon>Sordariales</taxon>
        <taxon>Podosporaceae</taxon>
        <taxon>Podospora</taxon>
    </lineage>
</organism>
<reference evidence="1" key="1">
    <citation type="journal article" date="2023" name="Mol. Phylogenet. Evol.">
        <title>Genome-scale phylogeny and comparative genomics of the fungal order Sordariales.</title>
        <authorList>
            <person name="Hensen N."/>
            <person name="Bonometti L."/>
            <person name="Westerberg I."/>
            <person name="Brannstrom I.O."/>
            <person name="Guillou S."/>
            <person name="Cros-Aarteil S."/>
            <person name="Calhoun S."/>
            <person name="Haridas S."/>
            <person name="Kuo A."/>
            <person name="Mondo S."/>
            <person name="Pangilinan J."/>
            <person name="Riley R."/>
            <person name="LaButti K."/>
            <person name="Andreopoulos B."/>
            <person name="Lipzen A."/>
            <person name="Chen C."/>
            <person name="Yan M."/>
            <person name="Daum C."/>
            <person name="Ng V."/>
            <person name="Clum A."/>
            <person name="Steindorff A."/>
            <person name="Ohm R.A."/>
            <person name="Martin F."/>
            <person name="Silar P."/>
            <person name="Natvig D.O."/>
            <person name="Lalanne C."/>
            <person name="Gautier V."/>
            <person name="Ament-Velasquez S.L."/>
            <person name="Kruys A."/>
            <person name="Hutchinson M.I."/>
            <person name="Powell A.J."/>
            <person name="Barry K."/>
            <person name="Miller A.N."/>
            <person name="Grigoriev I.V."/>
            <person name="Debuchy R."/>
            <person name="Gladieux P."/>
            <person name="Hiltunen Thoren M."/>
            <person name="Johannesson H."/>
        </authorList>
    </citation>
    <scope>NUCLEOTIDE SEQUENCE</scope>
    <source>
        <strain evidence="1">CBS 990.96</strain>
    </source>
</reference>
<dbReference type="AlphaFoldDB" id="A0AAN7GSX0"/>
<name>A0AAN7GSX0_9PEZI</name>
<accession>A0AAN7GSX0</accession>